<organism evidence="6 7">
    <name type="scientific">Photobacterium aphoticum</name>
    <dbReference type="NCBI Taxonomy" id="754436"/>
    <lineage>
        <taxon>Bacteria</taxon>
        <taxon>Pseudomonadati</taxon>
        <taxon>Pseudomonadota</taxon>
        <taxon>Gammaproteobacteria</taxon>
        <taxon>Vibrionales</taxon>
        <taxon>Vibrionaceae</taxon>
        <taxon>Photobacterium</taxon>
    </lineage>
</organism>
<protein>
    <recommendedName>
        <fullName evidence="8">Peptidase S54 rhomboid domain-containing protein</fullName>
    </recommendedName>
</protein>
<accession>A0A090R028</accession>
<keyword evidence="3 5" id="KW-1133">Transmembrane helix</keyword>
<proteinExistence type="predicted"/>
<evidence type="ECO:0000256" key="3">
    <source>
        <dbReference type="ARBA" id="ARBA00022989"/>
    </source>
</evidence>
<evidence type="ECO:0000256" key="2">
    <source>
        <dbReference type="ARBA" id="ARBA00022692"/>
    </source>
</evidence>
<keyword evidence="4 5" id="KW-0472">Membrane</keyword>
<dbReference type="EMBL" id="BBMN01000017">
    <property type="protein sequence ID" value="GAL07454.1"/>
    <property type="molecule type" value="Genomic_DNA"/>
</dbReference>
<evidence type="ECO:0000313" key="6">
    <source>
        <dbReference type="EMBL" id="GAL07454.1"/>
    </source>
</evidence>
<keyword evidence="2 5" id="KW-0812">Transmembrane</keyword>
<sequence>MLAGIILKVLHEQFFGASALSATLIQARVATEAHLAGLIGGVLLAVLPLLWHNVRSR</sequence>
<dbReference type="STRING" id="754436.JCM19237_1394"/>
<comment type="caution">
    <text evidence="6">The sequence shown here is derived from an EMBL/GenBank/DDBJ whole genome shotgun (WGS) entry which is preliminary data.</text>
</comment>
<evidence type="ECO:0000256" key="4">
    <source>
        <dbReference type="ARBA" id="ARBA00023136"/>
    </source>
</evidence>
<evidence type="ECO:0000256" key="1">
    <source>
        <dbReference type="ARBA" id="ARBA00004141"/>
    </source>
</evidence>
<dbReference type="AlphaFoldDB" id="A0A090R028"/>
<name>A0A090R028_9GAMM</name>
<evidence type="ECO:0000256" key="5">
    <source>
        <dbReference type="SAM" id="Phobius"/>
    </source>
</evidence>
<dbReference type="GO" id="GO:0016020">
    <property type="term" value="C:membrane"/>
    <property type="evidence" value="ECO:0007669"/>
    <property type="project" value="UniProtKB-SubCell"/>
</dbReference>
<comment type="subcellular location">
    <subcellularLocation>
        <location evidence="1">Membrane</location>
        <topology evidence="1">Multi-pass membrane protein</topology>
    </subcellularLocation>
</comment>
<evidence type="ECO:0000313" key="7">
    <source>
        <dbReference type="Proteomes" id="UP000029227"/>
    </source>
</evidence>
<dbReference type="SUPFAM" id="SSF144091">
    <property type="entry name" value="Rhomboid-like"/>
    <property type="match status" value="1"/>
</dbReference>
<evidence type="ECO:0008006" key="8">
    <source>
        <dbReference type="Google" id="ProtNLM"/>
    </source>
</evidence>
<reference evidence="6 7" key="1">
    <citation type="journal article" date="2014" name="Genome Announc.">
        <title>Draft Genome Sequences of Two Vibrionaceae Species, Vibrio ponticus C121 and Photobacterium aphoticum C119, Isolated as Coral Reef Microbiota.</title>
        <authorList>
            <person name="Al-saari N."/>
            <person name="Meirelles P.M."/>
            <person name="Mino S."/>
            <person name="Suda W."/>
            <person name="Oshima K."/>
            <person name="Hattori M."/>
            <person name="Ohkuma M."/>
            <person name="Thompson F.L."/>
            <person name="Gomez-Gil B."/>
            <person name="Sawabe T."/>
            <person name="Sawabe T."/>
        </authorList>
    </citation>
    <scope>NUCLEOTIDE SEQUENCE [LARGE SCALE GENOMIC DNA]</scope>
    <source>
        <strain evidence="6 7">JCM 19237</strain>
    </source>
</reference>
<dbReference type="InterPro" id="IPR035952">
    <property type="entry name" value="Rhomboid-like_sf"/>
</dbReference>
<feature type="transmembrane region" description="Helical" evidence="5">
    <location>
        <begin position="33"/>
        <end position="51"/>
    </location>
</feature>
<gene>
    <name evidence="6" type="ORF">JCM19237_1394</name>
</gene>
<dbReference type="Proteomes" id="UP000029227">
    <property type="component" value="Unassembled WGS sequence"/>
</dbReference>